<dbReference type="Proteomes" id="UP000236630">
    <property type="component" value="Unassembled WGS sequence"/>
</dbReference>
<comment type="caution">
    <text evidence="1">The sequence shown here is derived from an EMBL/GenBank/DDBJ whole genome shotgun (WGS) entry which is preliminary data.</text>
</comment>
<organism evidence="1 2">
    <name type="scientific">Citrus unshiu</name>
    <name type="common">Satsuma mandarin</name>
    <name type="synonym">Citrus nobilis var. unshiu</name>
    <dbReference type="NCBI Taxonomy" id="55188"/>
    <lineage>
        <taxon>Eukaryota</taxon>
        <taxon>Viridiplantae</taxon>
        <taxon>Streptophyta</taxon>
        <taxon>Embryophyta</taxon>
        <taxon>Tracheophyta</taxon>
        <taxon>Spermatophyta</taxon>
        <taxon>Magnoliopsida</taxon>
        <taxon>eudicotyledons</taxon>
        <taxon>Gunneridae</taxon>
        <taxon>Pentapetalae</taxon>
        <taxon>rosids</taxon>
        <taxon>malvids</taxon>
        <taxon>Sapindales</taxon>
        <taxon>Rutaceae</taxon>
        <taxon>Aurantioideae</taxon>
        <taxon>Citrus</taxon>
    </lineage>
</organism>
<dbReference type="EMBL" id="BDQV01000200">
    <property type="protein sequence ID" value="GAY59020.1"/>
    <property type="molecule type" value="Genomic_DNA"/>
</dbReference>
<evidence type="ECO:0000313" key="2">
    <source>
        <dbReference type="Proteomes" id="UP000236630"/>
    </source>
</evidence>
<proteinExistence type="predicted"/>
<keyword evidence="2" id="KW-1185">Reference proteome</keyword>
<gene>
    <name evidence="1" type="ORF">CUMW_191370</name>
</gene>
<protein>
    <submittedName>
        <fullName evidence="1">Uncharacterized protein</fullName>
    </submittedName>
</protein>
<sequence length="68" mass="7324">MAIPLKSASSLTLGFGSPNGLVEKLKPQKVASRLLLIMVRFLARLPHLLLVLPRPAQALGVQNLISEP</sequence>
<name>A0A2H5Q305_CITUN</name>
<accession>A0A2H5Q305</accession>
<dbReference type="AlphaFoldDB" id="A0A2H5Q305"/>
<evidence type="ECO:0000313" key="1">
    <source>
        <dbReference type="EMBL" id="GAY59020.1"/>
    </source>
</evidence>
<reference evidence="1 2" key="1">
    <citation type="journal article" date="2017" name="Front. Genet.">
        <title>Draft sequencing of the heterozygous diploid genome of Satsuma (Citrus unshiu Marc.) using a hybrid assembly approach.</title>
        <authorList>
            <person name="Shimizu T."/>
            <person name="Tanizawa Y."/>
            <person name="Mochizuki T."/>
            <person name="Nagasaki H."/>
            <person name="Yoshioka T."/>
            <person name="Toyoda A."/>
            <person name="Fujiyama A."/>
            <person name="Kaminuma E."/>
            <person name="Nakamura Y."/>
        </authorList>
    </citation>
    <scope>NUCLEOTIDE SEQUENCE [LARGE SCALE GENOMIC DNA]</scope>
    <source>
        <strain evidence="2">cv. Miyagawa wase</strain>
    </source>
</reference>